<dbReference type="AlphaFoldDB" id="A0A426Z4F9"/>
<evidence type="ECO:0000313" key="1">
    <source>
        <dbReference type="EMBL" id="RRT58848.1"/>
    </source>
</evidence>
<dbReference type="EMBL" id="AMZH03008481">
    <property type="protein sequence ID" value="RRT58848.1"/>
    <property type="molecule type" value="Genomic_DNA"/>
</dbReference>
<protein>
    <submittedName>
        <fullName evidence="1">Uncharacterized protein</fullName>
    </submittedName>
</protein>
<comment type="caution">
    <text evidence="1">The sequence shown here is derived from an EMBL/GenBank/DDBJ whole genome shotgun (WGS) entry which is preliminary data.</text>
</comment>
<sequence length="155" mass="17319">MTIGRLIATGTKNTKTICKPARVARLRFVIKPESAAALASDLPDLSVVRRGMRIGRYGDIGDTKAESEALRPRWQRRTPCGRPFTGLHGMAHACFIAKLRPSVKLAEYRINTRSIHHPFDDWSQRSPSRLSLQATTIAMERLPKGAQDRVGRDTN</sequence>
<evidence type="ECO:0000313" key="2">
    <source>
        <dbReference type="Proteomes" id="UP000287651"/>
    </source>
</evidence>
<gene>
    <name evidence="1" type="ORF">B296_00004746</name>
</gene>
<proteinExistence type="predicted"/>
<name>A0A426Z4F9_ENSVE</name>
<organism evidence="1 2">
    <name type="scientific">Ensete ventricosum</name>
    <name type="common">Abyssinian banana</name>
    <name type="synonym">Musa ensete</name>
    <dbReference type="NCBI Taxonomy" id="4639"/>
    <lineage>
        <taxon>Eukaryota</taxon>
        <taxon>Viridiplantae</taxon>
        <taxon>Streptophyta</taxon>
        <taxon>Embryophyta</taxon>
        <taxon>Tracheophyta</taxon>
        <taxon>Spermatophyta</taxon>
        <taxon>Magnoliopsida</taxon>
        <taxon>Liliopsida</taxon>
        <taxon>Zingiberales</taxon>
        <taxon>Musaceae</taxon>
        <taxon>Ensete</taxon>
    </lineage>
</organism>
<dbReference type="Proteomes" id="UP000287651">
    <property type="component" value="Unassembled WGS sequence"/>
</dbReference>
<reference evidence="1 2" key="1">
    <citation type="journal article" date="2014" name="Agronomy (Basel)">
        <title>A Draft Genome Sequence for Ensete ventricosum, the Drought-Tolerant Tree Against Hunger.</title>
        <authorList>
            <person name="Harrison J."/>
            <person name="Moore K.A."/>
            <person name="Paszkiewicz K."/>
            <person name="Jones T."/>
            <person name="Grant M."/>
            <person name="Ambacheew D."/>
            <person name="Muzemil S."/>
            <person name="Studholme D.J."/>
        </authorList>
    </citation>
    <scope>NUCLEOTIDE SEQUENCE [LARGE SCALE GENOMIC DNA]</scope>
</reference>
<accession>A0A426Z4F9</accession>